<dbReference type="SUPFAM" id="SSF52172">
    <property type="entry name" value="CheY-like"/>
    <property type="match status" value="1"/>
</dbReference>
<evidence type="ECO:0000256" key="2">
    <source>
        <dbReference type="SAM" id="Coils"/>
    </source>
</evidence>
<feature type="domain" description="STAS" evidence="4">
    <location>
        <begin position="128"/>
        <end position="238"/>
    </location>
</feature>
<keyword evidence="1" id="KW-0597">Phosphoprotein</keyword>
<name>A0A0W8G4U6_9ZZZZ</name>
<dbReference type="Pfam" id="PF00072">
    <property type="entry name" value="Response_reg"/>
    <property type="match status" value="1"/>
</dbReference>
<organism evidence="5">
    <name type="scientific">hydrocarbon metagenome</name>
    <dbReference type="NCBI Taxonomy" id="938273"/>
    <lineage>
        <taxon>unclassified sequences</taxon>
        <taxon>metagenomes</taxon>
        <taxon>ecological metagenomes</taxon>
    </lineage>
</organism>
<gene>
    <name evidence="5" type="ORF">ASZ90_001933</name>
</gene>
<dbReference type="PROSITE" id="PS50801">
    <property type="entry name" value="STAS"/>
    <property type="match status" value="1"/>
</dbReference>
<dbReference type="InterPro" id="IPR001789">
    <property type="entry name" value="Sig_transdc_resp-reg_receiver"/>
</dbReference>
<dbReference type="Gene3D" id="3.30.750.24">
    <property type="entry name" value="STAS domain"/>
    <property type="match status" value="1"/>
</dbReference>
<proteinExistence type="predicted"/>
<dbReference type="PANTHER" id="PTHR44591:SF3">
    <property type="entry name" value="RESPONSE REGULATORY DOMAIN-CONTAINING PROTEIN"/>
    <property type="match status" value="1"/>
</dbReference>
<sequence>MRRILVIDDEKPTLSMFSLYLEAYGFQPLTAENGERGLEIFREHHPSIVLTDIKMPGMGGLEVLKHIKEESPDTEVIVITGHGDIDLALKALNLNATDFIDKPIRQEALESALRRAEERLASLRNKDEEITVRLVGEVAAIDIRGNVTSRSEPYLVKAYKEASGPEGKRPLLLHFEQSASINGAGIAVLTQLLVESDKHGQPVAISGPSENFTKVFEIVGITKFVNIFETEEAALAMLRGKGGGSPRGEAQ</sequence>
<dbReference type="EMBL" id="LNQE01000249">
    <property type="protein sequence ID" value="KUG28196.1"/>
    <property type="molecule type" value="Genomic_DNA"/>
</dbReference>
<dbReference type="Pfam" id="PF01740">
    <property type="entry name" value="STAS"/>
    <property type="match status" value="1"/>
</dbReference>
<dbReference type="PROSITE" id="PS50110">
    <property type="entry name" value="RESPONSE_REGULATORY"/>
    <property type="match status" value="1"/>
</dbReference>
<dbReference type="InterPro" id="IPR002645">
    <property type="entry name" value="STAS_dom"/>
</dbReference>
<dbReference type="SUPFAM" id="SSF52091">
    <property type="entry name" value="SpoIIaa-like"/>
    <property type="match status" value="1"/>
</dbReference>
<dbReference type="SMART" id="SM00448">
    <property type="entry name" value="REC"/>
    <property type="match status" value="1"/>
</dbReference>
<dbReference type="InterPro" id="IPR011006">
    <property type="entry name" value="CheY-like_superfamily"/>
</dbReference>
<feature type="coiled-coil region" evidence="2">
    <location>
        <begin position="106"/>
        <end position="133"/>
    </location>
</feature>
<comment type="caution">
    <text evidence="5">The sequence shown here is derived from an EMBL/GenBank/DDBJ whole genome shotgun (WGS) entry which is preliminary data.</text>
</comment>
<dbReference type="InterPro" id="IPR050595">
    <property type="entry name" value="Bact_response_regulator"/>
</dbReference>
<dbReference type="PANTHER" id="PTHR44591">
    <property type="entry name" value="STRESS RESPONSE REGULATOR PROTEIN 1"/>
    <property type="match status" value="1"/>
</dbReference>
<evidence type="ECO:0000259" key="3">
    <source>
        <dbReference type="PROSITE" id="PS50110"/>
    </source>
</evidence>
<reference evidence="5" key="1">
    <citation type="journal article" date="2015" name="Proc. Natl. Acad. Sci. U.S.A.">
        <title>Networks of energetic and metabolic interactions define dynamics in microbial communities.</title>
        <authorList>
            <person name="Embree M."/>
            <person name="Liu J.K."/>
            <person name="Al-Bassam M.M."/>
            <person name="Zengler K."/>
        </authorList>
    </citation>
    <scope>NUCLEOTIDE SEQUENCE</scope>
</reference>
<dbReference type="AlphaFoldDB" id="A0A0W8G4U6"/>
<evidence type="ECO:0000313" key="5">
    <source>
        <dbReference type="EMBL" id="KUG28196.1"/>
    </source>
</evidence>
<dbReference type="Gene3D" id="3.40.50.2300">
    <property type="match status" value="1"/>
</dbReference>
<dbReference type="CDD" id="cd17536">
    <property type="entry name" value="REC_YesN-like"/>
    <property type="match status" value="1"/>
</dbReference>
<dbReference type="GO" id="GO:0000160">
    <property type="term" value="P:phosphorelay signal transduction system"/>
    <property type="evidence" value="ECO:0007669"/>
    <property type="project" value="InterPro"/>
</dbReference>
<dbReference type="CDD" id="cd07043">
    <property type="entry name" value="STAS_anti-anti-sigma_factors"/>
    <property type="match status" value="1"/>
</dbReference>
<keyword evidence="2" id="KW-0175">Coiled coil</keyword>
<evidence type="ECO:0000256" key="1">
    <source>
        <dbReference type="ARBA" id="ARBA00022553"/>
    </source>
</evidence>
<accession>A0A0W8G4U6</accession>
<dbReference type="InterPro" id="IPR036513">
    <property type="entry name" value="STAS_dom_sf"/>
</dbReference>
<feature type="domain" description="Response regulatory" evidence="3">
    <location>
        <begin position="3"/>
        <end position="117"/>
    </location>
</feature>
<protein>
    <submittedName>
        <fullName evidence="5">Response regulator</fullName>
    </submittedName>
</protein>
<evidence type="ECO:0000259" key="4">
    <source>
        <dbReference type="PROSITE" id="PS50801"/>
    </source>
</evidence>